<dbReference type="InterPro" id="IPR050426">
    <property type="entry name" value="Glycosyltransferase_28"/>
</dbReference>
<organism evidence="1 2">
    <name type="scientific">Paracoccus rhizosphaerae</name>
    <dbReference type="NCBI Taxonomy" id="1133347"/>
    <lineage>
        <taxon>Bacteria</taxon>
        <taxon>Pseudomonadati</taxon>
        <taxon>Pseudomonadota</taxon>
        <taxon>Alphaproteobacteria</taxon>
        <taxon>Rhodobacterales</taxon>
        <taxon>Paracoccaceae</taxon>
        <taxon>Paracoccus</taxon>
    </lineage>
</organism>
<dbReference type="CDD" id="cd03784">
    <property type="entry name" value="GT1_Gtf-like"/>
    <property type="match status" value="1"/>
</dbReference>
<dbReference type="SUPFAM" id="SSF53756">
    <property type="entry name" value="UDP-Glycosyltransferase/glycogen phosphorylase"/>
    <property type="match status" value="1"/>
</dbReference>
<dbReference type="RefSeq" id="WP_265507891.1">
    <property type="nucleotide sequence ID" value="NZ_JAOTBE010000046.1"/>
</dbReference>
<keyword evidence="2" id="KW-1185">Reference proteome</keyword>
<gene>
    <name evidence="1" type="ORF">ACFFIZ_11640</name>
</gene>
<comment type="caution">
    <text evidence="1">The sequence shown here is derived from an EMBL/GenBank/DDBJ whole genome shotgun (WGS) entry which is preliminary data.</text>
</comment>
<dbReference type="EMBL" id="JBHLWQ010000106">
    <property type="protein sequence ID" value="MFC0200946.1"/>
    <property type="molecule type" value="Genomic_DNA"/>
</dbReference>
<sequence length="431" mass="46283">MTTAAPFQSRACVAIPGPLPEGALRIVMICPPFLSHLRAFEAIGKELLARGHQVIFLAEPDAEISANHVVHALPPDDAPRSERGFIRNIRAGAQRTDRLCRFGLSILRALSPDLILGDQTEPAAGLLADAMRVPMLSVACALPFDPEPGIPLPFVGWSYDPSDEGLRRNDGGEMVTNWLMTPHRRVILSWAARWGLGRRDSFADCLSRLGTLAQTVPGFDFPRPVNGAGLTQVGPFRRDPPGLFPADIRPDPGRPLVYVSLGTLQGHRWRLLACIAQACRNLGAQVIVSHGNALDPATADRIGANWVRSFVPQRAVLARADLCVTHGGLNTTLECLAQGVPMLAIPLAHDQPGVAARIERCGVGLRLGRMSRRQSQIEAALSRLLSEPVYAANARRMAAATAQLPGAAGVVQRIERLVGASPRGKDAARAV</sequence>
<accession>A0ABV6CNZ1</accession>
<dbReference type="Pfam" id="PF00201">
    <property type="entry name" value="UDPGT"/>
    <property type="match status" value="1"/>
</dbReference>
<name>A0ABV6CNZ1_9RHOB</name>
<protein>
    <submittedName>
        <fullName evidence="1">Glycosyltransferase</fullName>
    </submittedName>
</protein>
<dbReference type="PANTHER" id="PTHR48050">
    <property type="entry name" value="STEROL 3-BETA-GLUCOSYLTRANSFERASE"/>
    <property type="match status" value="1"/>
</dbReference>
<proteinExistence type="predicted"/>
<dbReference type="InterPro" id="IPR002213">
    <property type="entry name" value="UDP_glucos_trans"/>
</dbReference>
<dbReference type="Gene3D" id="3.40.50.2000">
    <property type="entry name" value="Glycogen Phosphorylase B"/>
    <property type="match status" value="2"/>
</dbReference>
<dbReference type="Proteomes" id="UP001589795">
    <property type="component" value="Unassembled WGS sequence"/>
</dbReference>
<evidence type="ECO:0000313" key="1">
    <source>
        <dbReference type="EMBL" id="MFC0200946.1"/>
    </source>
</evidence>
<reference evidence="1 2" key="1">
    <citation type="submission" date="2024-09" db="EMBL/GenBank/DDBJ databases">
        <authorList>
            <person name="Sun Q."/>
            <person name="Mori K."/>
        </authorList>
    </citation>
    <scope>NUCLEOTIDE SEQUENCE [LARGE SCALE GENOMIC DNA]</scope>
    <source>
        <strain evidence="1 2">CCM 7904</strain>
    </source>
</reference>
<evidence type="ECO:0000313" key="2">
    <source>
        <dbReference type="Proteomes" id="UP001589795"/>
    </source>
</evidence>
<dbReference type="PANTHER" id="PTHR48050:SF13">
    <property type="entry name" value="STEROL 3-BETA-GLUCOSYLTRANSFERASE UGT80A2"/>
    <property type="match status" value="1"/>
</dbReference>